<dbReference type="RefSeq" id="WP_341396944.1">
    <property type="nucleotide sequence ID" value="NZ_JBBUTI010000001.1"/>
</dbReference>
<evidence type="ECO:0008006" key="4">
    <source>
        <dbReference type="Google" id="ProtNLM"/>
    </source>
</evidence>
<keyword evidence="1" id="KW-1133">Transmembrane helix</keyword>
<protein>
    <recommendedName>
        <fullName evidence="4">ABC-2 type transport system permease protein</fullName>
    </recommendedName>
</protein>
<evidence type="ECO:0000313" key="3">
    <source>
        <dbReference type="Proteomes" id="UP001379945"/>
    </source>
</evidence>
<feature type="transmembrane region" description="Helical" evidence="1">
    <location>
        <begin position="102"/>
        <end position="135"/>
    </location>
</feature>
<reference evidence="2 3" key="1">
    <citation type="submission" date="2024-04" db="EMBL/GenBank/DDBJ databases">
        <title>Novel species of the genus Ideonella isolated from streams.</title>
        <authorList>
            <person name="Lu H."/>
        </authorList>
    </citation>
    <scope>NUCLEOTIDE SEQUENCE [LARGE SCALE GENOMIC DNA]</scope>
    <source>
        <strain evidence="2 3">LYT19W</strain>
    </source>
</reference>
<evidence type="ECO:0000313" key="2">
    <source>
        <dbReference type="EMBL" id="MEK8044783.1"/>
    </source>
</evidence>
<feature type="transmembrane region" description="Helical" evidence="1">
    <location>
        <begin position="21"/>
        <end position="40"/>
    </location>
</feature>
<keyword evidence="1" id="KW-0472">Membrane</keyword>
<evidence type="ECO:0000256" key="1">
    <source>
        <dbReference type="SAM" id="Phobius"/>
    </source>
</evidence>
<keyword evidence="3" id="KW-1185">Reference proteome</keyword>
<gene>
    <name evidence="2" type="ORF">AACH00_00325</name>
</gene>
<organism evidence="2 3">
    <name type="scientific">Ideonella margarita</name>
    <dbReference type="NCBI Taxonomy" id="2984191"/>
    <lineage>
        <taxon>Bacteria</taxon>
        <taxon>Pseudomonadati</taxon>
        <taxon>Pseudomonadota</taxon>
        <taxon>Betaproteobacteria</taxon>
        <taxon>Burkholderiales</taxon>
        <taxon>Sphaerotilaceae</taxon>
        <taxon>Ideonella</taxon>
    </lineage>
</organism>
<accession>A0ABU9BZ29</accession>
<sequence length="289" mass="30522">MTFAMTYSTLLRREWLQHRTGWLVLAFGPMVLMVCGWLFGQVQVDGTESAASFFAISAGAYVLAVTGLAWLTVGFQVAGLARRDVQDRSIEFWRSLPVSDSAAVSATLVAHLVLMPLAVMLVSLAFSVVVAALLVSKGFGMAALGAVPMGEVGSALLAALLRMAVGLPLASFWAAALLMPIMAASAWLKRWGAPVVLGVVGAGGALLKNAYDMPFVLDTVHGLFLQFSVALVPLSAMVQPDPTLTRLPALLLQDLQARLADLAHPLSLVAVVLIAGSFALLVLRRQRAG</sequence>
<feature type="transmembrane region" description="Helical" evidence="1">
    <location>
        <begin position="262"/>
        <end position="283"/>
    </location>
</feature>
<comment type="caution">
    <text evidence="2">The sequence shown here is derived from an EMBL/GenBank/DDBJ whole genome shotgun (WGS) entry which is preliminary data.</text>
</comment>
<dbReference type="Proteomes" id="UP001379945">
    <property type="component" value="Unassembled WGS sequence"/>
</dbReference>
<name>A0ABU9BZ29_9BURK</name>
<feature type="transmembrane region" description="Helical" evidence="1">
    <location>
        <begin position="155"/>
        <end position="179"/>
    </location>
</feature>
<proteinExistence type="predicted"/>
<keyword evidence="1" id="KW-0812">Transmembrane</keyword>
<dbReference type="EMBL" id="JBBUTI010000001">
    <property type="protein sequence ID" value="MEK8044783.1"/>
    <property type="molecule type" value="Genomic_DNA"/>
</dbReference>
<feature type="transmembrane region" description="Helical" evidence="1">
    <location>
        <begin position="60"/>
        <end position="81"/>
    </location>
</feature>